<protein>
    <submittedName>
        <fullName evidence="1">Uncharacterized protein</fullName>
    </submittedName>
</protein>
<sequence length="59" mass="6860">MTKYGILRSFIEGEEIRLSIDGIKCTRIFIKVSNTHLFLQTTEGKEEDIKLDRITMITL</sequence>
<dbReference type="EMBL" id="CACRSZ010000049">
    <property type="protein sequence ID" value="VYT25972.1"/>
    <property type="molecule type" value="Genomic_DNA"/>
</dbReference>
<accession>A0A6N2VAM8</accession>
<organism evidence="1">
    <name type="scientific">Bacteroides faecis</name>
    <dbReference type="NCBI Taxonomy" id="674529"/>
    <lineage>
        <taxon>Bacteria</taxon>
        <taxon>Pseudomonadati</taxon>
        <taxon>Bacteroidota</taxon>
        <taxon>Bacteroidia</taxon>
        <taxon>Bacteroidales</taxon>
        <taxon>Bacteroidaceae</taxon>
        <taxon>Bacteroides</taxon>
    </lineage>
</organism>
<evidence type="ECO:0000313" key="1">
    <source>
        <dbReference type="EMBL" id="VYT25972.1"/>
    </source>
</evidence>
<gene>
    <name evidence="1" type="ORF">BFLFYP10_02050</name>
</gene>
<reference evidence="1" key="1">
    <citation type="submission" date="2019-11" db="EMBL/GenBank/DDBJ databases">
        <authorList>
            <person name="Feng L."/>
        </authorList>
    </citation>
    <scope>NUCLEOTIDE SEQUENCE</scope>
    <source>
        <strain evidence="1">BfaecisLFYP10</strain>
    </source>
</reference>
<dbReference type="AlphaFoldDB" id="A0A6N2VAM8"/>
<name>A0A6N2VAM8_9BACE</name>
<proteinExistence type="predicted"/>